<accession>A0A6J1SFV9</accession>
<gene>
    <name evidence="2" type="primary">LOC113205914</name>
</gene>
<dbReference type="Proteomes" id="UP000504606">
    <property type="component" value="Unplaced"/>
</dbReference>
<evidence type="ECO:0000313" key="1">
    <source>
        <dbReference type="Proteomes" id="UP000504606"/>
    </source>
</evidence>
<keyword evidence="1" id="KW-1185">Reference proteome</keyword>
<protein>
    <submittedName>
        <fullName evidence="2">Uncharacterized protein LOC113205914</fullName>
    </submittedName>
</protein>
<proteinExistence type="predicted"/>
<name>A0A6J1SFV9_FRAOC</name>
<dbReference type="GeneID" id="113205914"/>
<evidence type="ECO:0000313" key="2">
    <source>
        <dbReference type="RefSeq" id="XP_026277496.2"/>
    </source>
</evidence>
<organism evidence="1 2">
    <name type="scientific">Frankliniella occidentalis</name>
    <name type="common">Western flower thrips</name>
    <name type="synonym">Euthrips occidentalis</name>
    <dbReference type="NCBI Taxonomy" id="133901"/>
    <lineage>
        <taxon>Eukaryota</taxon>
        <taxon>Metazoa</taxon>
        <taxon>Ecdysozoa</taxon>
        <taxon>Arthropoda</taxon>
        <taxon>Hexapoda</taxon>
        <taxon>Insecta</taxon>
        <taxon>Pterygota</taxon>
        <taxon>Neoptera</taxon>
        <taxon>Paraneoptera</taxon>
        <taxon>Thysanoptera</taxon>
        <taxon>Terebrantia</taxon>
        <taxon>Thripoidea</taxon>
        <taxon>Thripidae</taxon>
        <taxon>Frankliniella</taxon>
    </lineage>
</organism>
<dbReference type="AlphaFoldDB" id="A0A6J1SFV9"/>
<dbReference type="RefSeq" id="XP_026277496.2">
    <property type="nucleotide sequence ID" value="XM_026421711.2"/>
</dbReference>
<feature type="non-terminal residue" evidence="2">
    <location>
        <position position="160"/>
    </location>
</feature>
<reference evidence="2" key="1">
    <citation type="submission" date="2025-08" db="UniProtKB">
        <authorList>
            <consortium name="RefSeq"/>
        </authorList>
    </citation>
    <scope>IDENTIFICATION</scope>
    <source>
        <tissue evidence="2">Whole organism</tissue>
    </source>
</reference>
<dbReference type="KEGG" id="foc:113205914"/>
<sequence length="160" mass="17449">MVATATGLALSGQLTIQNNQLTMRFLVLAALVAVAVADYHDDTFHFSTLGSSSGLKRTSFQSSQPIVTKKTFQSGPLISSFAPQTTFLTSQQPILTKKTITTKTFQSAPLISTIAAPPVEQRFIVQQQPAFEQRFAVQQVAQPAFEQRFAVQQVAQPAFE</sequence>